<reference evidence="3" key="1">
    <citation type="submission" date="2017-09" db="EMBL/GenBank/DDBJ databases">
        <title>Luteimonas liuhanmingii sp.nov., isolated from the intestinal contents of Tibetan Plateau Pika in Yushu, Qinghai Province, China.</title>
        <authorList>
            <person name="Gui Z."/>
        </authorList>
    </citation>
    <scope>NUCLEOTIDE SEQUENCE [LARGE SCALE GENOMIC DNA]</scope>
    <source>
        <strain evidence="3">100111</strain>
    </source>
</reference>
<dbReference type="OrthoDB" id="5985451at2"/>
<proteinExistence type="predicted"/>
<evidence type="ECO:0000313" key="2">
    <source>
        <dbReference type="EMBL" id="ATD66669.1"/>
    </source>
</evidence>
<gene>
    <name evidence="2" type="ORF">CNR27_03730</name>
</gene>
<protein>
    <submittedName>
        <fullName evidence="2">Uncharacterized protein</fullName>
    </submittedName>
</protein>
<dbReference type="EMBL" id="CP023406">
    <property type="protein sequence ID" value="ATD66669.1"/>
    <property type="molecule type" value="Genomic_DNA"/>
</dbReference>
<sequence>MSTRYLIRLPEPEQARASGVHAIRAQGAAGIAAEVEDALRGNALFTRWRSEQPDPDDVDEALGVTDPSARVTGEDRDLGVDLVVNTSISSTVLKHRLRLLAGSAWELRDVRAG</sequence>
<dbReference type="RefSeq" id="WP_096296996.1">
    <property type="nucleotide sequence ID" value="NZ_CP023406.1"/>
</dbReference>
<dbReference type="AlphaFoldDB" id="A0A290XC40"/>
<evidence type="ECO:0000313" key="3">
    <source>
        <dbReference type="Proteomes" id="UP000218968"/>
    </source>
</evidence>
<keyword evidence="3" id="KW-1185">Reference proteome</keyword>
<feature type="region of interest" description="Disordered" evidence="1">
    <location>
        <begin position="49"/>
        <end position="70"/>
    </location>
</feature>
<evidence type="ECO:0000256" key="1">
    <source>
        <dbReference type="SAM" id="MobiDB-lite"/>
    </source>
</evidence>
<organism evidence="2 3">
    <name type="scientific">Luteimonas chenhongjianii</name>
    <dbReference type="NCBI Taxonomy" id="2006110"/>
    <lineage>
        <taxon>Bacteria</taxon>
        <taxon>Pseudomonadati</taxon>
        <taxon>Pseudomonadota</taxon>
        <taxon>Gammaproteobacteria</taxon>
        <taxon>Lysobacterales</taxon>
        <taxon>Lysobacteraceae</taxon>
        <taxon>Luteimonas</taxon>
    </lineage>
</organism>
<name>A0A290XC40_9GAMM</name>
<dbReference type="Proteomes" id="UP000218968">
    <property type="component" value="Chromosome"/>
</dbReference>
<dbReference type="KEGG" id="lum:CNR27_03730"/>
<accession>A0A290XC40</accession>